<dbReference type="Proteomes" id="UP001371456">
    <property type="component" value="Unassembled WGS sequence"/>
</dbReference>
<sequence length="128" mass="15044">MNHLMTKNETIMKMKQLRRKNGRMMELKQARRNSDLFLLQEHISHDTHLFVVLFDTVDPRQYYPNYRRPFDAFSTSQALPPWRYEDLPLQAIRRPRPLSAGKISDGTPSLTVTSHHLYAMRIGDSSSE</sequence>
<name>A0AAN8YAR0_SOLBU</name>
<gene>
    <name evidence="1" type="ORF">RDI58_014594</name>
</gene>
<evidence type="ECO:0000313" key="1">
    <source>
        <dbReference type="EMBL" id="KAK6786069.1"/>
    </source>
</evidence>
<accession>A0AAN8YAR0</accession>
<comment type="caution">
    <text evidence="1">The sequence shown here is derived from an EMBL/GenBank/DDBJ whole genome shotgun (WGS) entry which is preliminary data.</text>
</comment>
<protein>
    <submittedName>
        <fullName evidence="1">Uncharacterized protein</fullName>
    </submittedName>
</protein>
<evidence type="ECO:0000313" key="2">
    <source>
        <dbReference type="Proteomes" id="UP001371456"/>
    </source>
</evidence>
<organism evidence="1 2">
    <name type="scientific">Solanum bulbocastanum</name>
    <name type="common">Wild potato</name>
    <dbReference type="NCBI Taxonomy" id="147425"/>
    <lineage>
        <taxon>Eukaryota</taxon>
        <taxon>Viridiplantae</taxon>
        <taxon>Streptophyta</taxon>
        <taxon>Embryophyta</taxon>
        <taxon>Tracheophyta</taxon>
        <taxon>Spermatophyta</taxon>
        <taxon>Magnoliopsida</taxon>
        <taxon>eudicotyledons</taxon>
        <taxon>Gunneridae</taxon>
        <taxon>Pentapetalae</taxon>
        <taxon>asterids</taxon>
        <taxon>lamiids</taxon>
        <taxon>Solanales</taxon>
        <taxon>Solanaceae</taxon>
        <taxon>Solanoideae</taxon>
        <taxon>Solaneae</taxon>
        <taxon>Solanum</taxon>
    </lineage>
</organism>
<keyword evidence="2" id="KW-1185">Reference proteome</keyword>
<dbReference type="EMBL" id="JBANQN010000006">
    <property type="protein sequence ID" value="KAK6786069.1"/>
    <property type="molecule type" value="Genomic_DNA"/>
</dbReference>
<reference evidence="1 2" key="1">
    <citation type="submission" date="2024-02" db="EMBL/GenBank/DDBJ databases">
        <title>de novo genome assembly of Solanum bulbocastanum strain 11H21.</title>
        <authorList>
            <person name="Hosaka A.J."/>
        </authorList>
    </citation>
    <scope>NUCLEOTIDE SEQUENCE [LARGE SCALE GENOMIC DNA]</scope>
    <source>
        <tissue evidence="1">Young leaves</tissue>
    </source>
</reference>
<dbReference type="AlphaFoldDB" id="A0AAN8YAR0"/>
<proteinExistence type="predicted"/>